<gene>
    <name evidence="5" type="ORF">JI739_21960</name>
</gene>
<dbReference type="PROSITE" id="PS50930">
    <property type="entry name" value="HTH_LYTTR"/>
    <property type="match status" value="1"/>
</dbReference>
<name>A0A936ZT64_9BURK</name>
<dbReference type="PROSITE" id="PS50110">
    <property type="entry name" value="RESPONSE_REGULATORY"/>
    <property type="match status" value="1"/>
</dbReference>
<feature type="domain" description="HTH LytTR-type" evidence="4">
    <location>
        <begin position="139"/>
        <end position="247"/>
    </location>
</feature>
<comment type="caution">
    <text evidence="5">The sequence shown here is derived from an EMBL/GenBank/DDBJ whole genome shotgun (WGS) entry which is preliminary data.</text>
</comment>
<dbReference type="Pfam" id="PF04397">
    <property type="entry name" value="LytTR"/>
    <property type="match status" value="1"/>
</dbReference>
<dbReference type="SUPFAM" id="SSF52172">
    <property type="entry name" value="CheY-like"/>
    <property type="match status" value="1"/>
</dbReference>
<dbReference type="SMART" id="SM00850">
    <property type="entry name" value="LytTR"/>
    <property type="match status" value="1"/>
</dbReference>
<dbReference type="Gene3D" id="3.40.50.2300">
    <property type="match status" value="1"/>
</dbReference>
<evidence type="ECO:0000259" key="3">
    <source>
        <dbReference type="PROSITE" id="PS50110"/>
    </source>
</evidence>
<dbReference type="InterPro" id="IPR007492">
    <property type="entry name" value="LytTR_DNA-bd_dom"/>
</dbReference>
<dbReference type="InterPro" id="IPR001789">
    <property type="entry name" value="Sig_transdc_resp-reg_receiver"/>
</dbReference>
<dbReference type="InterPro" id="IPR039420">
    <property type="entry name" value="WalR-like"/>
</dbReference>
<protein>
    <submittedName>
        <fullName evidence="5">Response regulator transcription factor</fullName>
    </submittedName>
</protein>
<dbReference type="Gene3D" id="2.40.50.1020">
    <property type="entry name" value="LytTr DNA-binding domain"/>
    <property type="match status" value="1"/>
</dbReference>
<accession>A0A936ZT64</accession>
<evidence type="ECO:0000259" key="4">
    <source>
        <dbReference type="PROSITE" id="PS50930"/>
    </source>
</evidence>
<evidence type="ECO:0000313" key="6">
    <source>
        <dbReference type="Proteomes" id="UP000613011"/>
    </source>
</evidence>
<dbReference type="GO" id="GO:0032993">
    <property type="term" value="C:protein-DNA complex"/>
    <property type="evidence" value="ECO:0007669"/>
    <property type="project" value="TreeGrafter"/>
</dbReference>
<dbReference type="RefSeq" id="WP_201686159.1">
    <property type="nucleotide sequence ID" value="NZ_JAEQNA010000011.1"/>
</dbReference>
<organism evidence="5 6">
    <name type="scientific">Ramlibacter aurantiacus</name>
    <dbReference type="NCBI Taxonomy" id="2801330"/>
    <lineage>
        <taxon>Bacteria</taxon>
        <taxon>Pseudomonadati</taxon>
        <taxon>Pseudomonadota</taxon>
        <taxon>Betaproteobacteria</taxon>
        <taxon>Burkholderiales</taxon>
        <taxon>Comamonadaceae</taxon>
        <taxon>Ramlibacter</taxon>
    </lineage>
</organism>
<dbReference type="GO" id="GO:0000976">
    <property type="term" value="F:transcription cis-regulatory region binding"/>
    <property type="evidence" value="ECO:0007669"/>
    <property type="project" value="TreeGrafter"/>
</dbReference>
<dbReference type="EMBL" id="JAEQNA010000011">
    <property type="protein sequence ID" value="MBL0423018.1"/>
    <property type="molecule type" value="Genomic_DNA"/>
</dbReference>
<dbReference type="PANTHER" id="PTHR48111:SF69">
    <property type="entry name" value="RESPONSE REGULATOR RECEIVER"/>
    <property type="match status" value="1"/>
</dbReference>
<evidence type="ECO:0000256" key="1">
    <source>
        <dbReference type="ARBA" id="ARBA00023125"/>
    </source>
</evidence>
<evidence type="ECO:0000256" key="2">
    <source>
        <dbReference type="PROSITE-ProRule" id="PRU00169"/>
    </source>
</evidence>
<feature type="domain" description="Response regulatory" evidence="3">
    <location>
        <begin position="6"/>
        <end position="122"/>
    </location>
</feature>
<dbReference type="GO" id="GO:0000156">
    <property type="term" value="F:phosphorelay response regulator activity"/>
    <property type="evidence" value="ECO:0007669"/>
    <property type="project" value="TreeGrafter"/>
</dbReference>
<dbReference type="AlphaFoldDB" id="A0A936ZT64"/>
<proteinExistence type="predicted"/>
<keyword evidence="1" id="KW-0238">DNA-binding</keyword>
<evidence type="ECO:0000313" key="5">
    <source>
        <dbReference type="EMBL" id="MBL0423018.1"/>
    </source>
</evidence>
<keyword evidence="2" id="KW-0597">Phosphoprotein</keyword>
<dbReference type="PANTHER" id="PTHR48111">
    <property type="entry name" value="REGULATOR OF RPOS"/>
    <property type="match status" value="1"/>
</dbReference>
<sequence>MLPPLQVLLVDDETLARSRLRRLLGECRAPAAEVAAEAGNAAQAMDWLRRQHFDLALLDVRMPETDGLALAAAIRRLPEAPPVVFVTAHSDHALRAFDLDALDYLTKPVRTERLQQALQKVERHLLAMRGGAAVAPETIVIQDRGQIVRLPLSEVIYFKAELKYVTVRTASRSYIADDSLSELEERHGALFLRIHRNALVARRALRALERHDDPEEGEGWAVRLDGLDEVLAVSRRQLVAVREALTR</sequence>
<dbReference type="SMART" id="SM00448">
    <property type="entry name" value="REC"/>
    <property type="match status" value="1"/>
</dbReference>
<dbReference type="GO" id="GO:0006355">
    <property type="term" value="P:regulation of DNA-templated transcription"/>
    <property type="evidence" value="ECO:0007669"/>
    <property type="project" value="TreeGrafter"/>
</dbReference>
<keyword evidence="6" id="KW-1185">Reference proteome</keyword>
<dbReference type="Proteomes" id="UP000613011">
    <property type="component" value="Unassembled WGS sequence"/>
</dbReference>
<feature type="modified residue" description="4-aspartylphosphate" evidence="2">
    <location>
        <position position="59"/>
    </location>
</feature>
<dbReference type="Pfam" id="PF00072">
    <property type="entry name" value="Response_reg"/>
    <property type="match status" value="1"/>
</dbReference>
<dbReference type="GO" id="GO:0005829">
    <property type="term" value="C:cytosol"/>
    <property type="evidence" value="ECO:0007669"/>
    <property type="project" value="TreeGrafter"/>
</dbReference>
<reference evidence="5" key="1">
    <citation type="submission" date="2021-01" db="EMBL/GenBank/DDBJ databases">
        <title>Ramlibacter sp. strain AW1 16S ribosomal RNA gene Genome sequencing and assembly.</title>
        <authorList>
            <person name="Kang M."/>
        </authorList>
    </citation>
    <scope>NUCLEOTIDE SEQUENCE</scope>
    <source>
        <strain evidence="5">AW1</strain>
    </source>
</reference>
<dbReference type="InterPro" id="IPR011006">
    <property type="entry name" value="CheY-like_superfamily"/>
</dbReference>